<dbReference type="EMBL" id="QXED01000006">
    <property type="protein sequence ID" value="RIV20668.1"/>
    <property type="molecule type" value="Genomic_DNA"/>
</dbReference>
<evidence type="ECO:0000313" key="1">
    <source>
        <dbReference type="EMBL" id="RIV20668.1"/>
    </source>
</evidence>
<reference evidence="1 2" key="1">
    <citation type="submission" date="2018-08" db="EMBL/GenBank/DDBJ databases">
        <title>Fibrisoma montanum sp. nov., isolated from Danxia mountain soil.</title>
        <authorList>
            <person name="Huang Y."/>
        </authorList>
    </citation>
    <scope>NUCLEOTIDE SEQUENCE [LARGE SCALE GENOMIC DNA]</scope>
    <source>
        <strain evidence="1 2">HYT19</strain>
    </source>
</reference>
<proteinExistence type="predicted"/>
<evidence type="ECO:0000313" key="2">
    <source>
        <dbReference type="Proteomes" id="UP000283523"/>
    </source>
</evidence>
<organism evidence="1 2">
    <name type="scientific">Fibrisoma montanum</name>
    <dbReference type="NCBI Taxonomy" id="2305895"/>
    <lineage>
        <taxon>Bacteria</taxon>
        <taxon>Pseudomonadati</taxon>
        <taxon>Bacteroidota</taxon>
        <taxon>Cytophagia</taxon>
        <taxon>Cytophagales</taxon>
        <taxon>Spirosomataceae</taxon>
        <taxon>Fibrisoma</taxon>
    </lineage>
</organism>
<dbReference type="RefSeq" id="WP_119669837.1">
    <property type="nucleotide sequence ID" value="NZ_QXED01000006.1"/>
</dbReference>
<accession>A0A418M4I6</accession>
<dbReference type="AlphaFoldDB" id="A0A418M4I6"/>
<comment type="caution">
    <text evidence="1">The sequence shown here is derived from an EMBL/GenBank/DDBJ whole genome shotgun (WGS) entry which is preliminary data.</text>
</comment>
<name>A0A418M4I6_9BACT</name>
<sequence>MATVEGRISTYDLHFDHGRGKTPAQPDWRTKFIHLRFEGSAPQLTLFILSFVPDRQAASTGDVIKLSDGTFRASARLPAEEFPLYYDLLRNEKPVSVRLQYDQEPAAGQSAVITSFSLFTGPEPVGEGEQTASANPINS</sequence>
<dbReference type="OrthoDB" id="1441420at2"/>
<dbReference type="Proteomes" id="UP000283523">
    <property type="component" value="Unassembled WGS sequence"/>
</dbReference>
<gene>
    <name evidence="1" type="ORF">DYU11_21780</name>
</gene>
<keyword evidence="2" id="KW-1185">Reference proteome</keyword>
<protein>
    <submittedName>
        <fullName evidence="1">Uncharacterized protein</fullName>
    </submittedName>
</protein>